<organism evidence="9 10">
    <name type="scientific">Punica granatum</name>
    <name type="common">Pomegranate</name>
    <dbReference type="NCBI Taxonomy" id="22663"/>
    <lineage>
        <taxon>Eukaryota</taxon>
        <taxon>Viridiplantae</taxon>
        <taxon>Streptophyta</taxon>
        <taxon>Embryophyta</taxon>
        <taxon>Tracheophyta</taxon>
        <taxon>Spermatophyta</taxon>
        <taxon>Magnoliopsida</taxon>
        <taxon>eudicotyledons</taxon>
        <taxon>Gunneridae</taxon>
        <taxon>Pentapetalae</taxon>
        <taxon>rosids</taxon>
        <taxon>malvids</taxon>
        <taxon>Myrtales</taxon>
        <taxon>Lythraceae</taxon>
        <taxon>Punica</taxon>
    </lineage>
</organism>
<evidence type="ECO:0000256" key="3">
    <source>
        <dbReference type="ARBA" id="ARBA00022801"/>
    </source>
</evidence>
<dbReference type="GO" id="GO:0016887">
    <property type="term" value="F:ATP hydrolysis activity"/>
    <property type="evidence" value="ECO:0007669"/>
    <property type="project" value="InterPro"/>
</dbReference>
<dbReference type="InterPro" id="IPR025753">
    <property type="entry name" value="AAA_N_dom"/>
</dbReference>
<reference evidence="10" key="1">
    <citation type="journal article" date="2017" name="Plant J.">
        <title>The pomegranate (Punica granatum L.) genome and the genomics of punicalagin biosynthesis.</title>
        <authorList>
            <person name="Qin G."/>
            <person name="Xu C."/>
            <person name="Ming R."/>
            <person name="Tang H."/>
            <person name="Guyot R."/>
            <person name="Kramer E.M."/>
            <person name="Hu Y."/>
            <person name="Yi X."/>
            <person name="Qi Y."/>
            <person name="Xu X."/>
            <person name="Gao Z."/>
            <person name="Pan H."/>
            <person name="Jian J."/>
            <person name="Tian Y."/>
            <person name="Yue Z."/>
            <person name="Xu Y."/>
        </authorList>
    </citation>
    <scope>NUCLEOTIDE SEQUENCE [LARGE SCALE GENOMIC DNA]</scope>
    <source>
        <strain evidence="10">cv. Dabenzi</strain>
    </source>
</reference>
<dbReference type="InterPro" id="IPR050747">
    <property type="entry name" value="Mitochondrial_chaperone_BCS1"/>
</dbReference>
<keyword evidence="4 7" id="KW-0067">ATP-binding</keyword>
<dbReference type="PANTHER" id="PTHR23070">
    <property type="entry name" value="BCS1 AAA-TYPE ATPASE"/>
    <property type="match status" value="1"/>
</dbReference>
<evidence type="ECO:0000259" key="8">
    <source>
        <dbReference type="SMART" id="SM00382"/>
    </source>
</evidence>
<dbReference type="Pfam" id="PF00004">
    <property type="entry name" value="AAA"/>
    <property type="match status" value="1"/>
</dbReference>
<dbReference type="InterPro" id="IPR027417">
    <property type="entry name" value="P-loop_NTPase"/>
</dbReference>
<evidence type="ECO:0000313" key="10">
    <source>
        <dbReference type="Proteomes" id="UP000197138"/>
    </source>
</evidence>
<evidence type="ECO:0000256" key="7">
    <source>
        <dbReference type="RuleBase" id="RU003651"/>
    </source>
</evidence>
<dbReference type="Gene3D" id="3.40.50.300">
    <property type="entry name" value="P-loop containing nucleotide triphosphate hydrolases"/>
    <property type="match status" value="1"/>
</dbReference>
<evidence type="ECO:0000256" key="6">
    <source>
        <dbReference type="ARBA" id="ARBA00049360"/>
    </source>
</evidence>
<proteinExistence type="inferred from homology"/>
<evidence type="ECO:0000256" key="5">
    <source>
        <dbReference type="ARBA" id="ARBA00022842"/>
    </source>
</evidence>
<protein>
    <recommendedName>
        <fullName evidence="8">AAA+ ATPase domain-containing protein</fullName>
    </recommendedName>
</protein>
<keyword evidence="3" id="KW-0378">Hydrolase</keyword>
<dbReference type="InterPro" id="IPR058017">
    <property type="entry name" value="At3g28540-like_C"/>
</dbReference>
<comment type="similarity">
    <text evidence="2">Belongs to the AAA ATPase family. BCS1 subfamily.</text>
</comment>
<dbReference type="AlphaFoldDB" id="A0A218WPV3"/>
<evidence type="ECO:0000313" key="9">
    <source>
        <dbReference type="EMBL" id="OWM74666.1"/>
    </source>
</evidence>
<dbReference type="PROSITE" id="PS00674">
    <property type="entry name" value="AAA"/>
    <property type="match status" value="1"/>
</dbReference>
<evidence type="ECO:0000256" key="2">
    <source>
        <dbReference type="ARBA" id="ARBA00007448"/>
    </source>
</evidence>
<accession>A0A218WPV3</accession>
<feature type="domain" description="AAA+ ATPase" evidence="8">
    <location>
        <begin position="257"/>
        <end position="398"/>
    </location>
</feature>
<dbReference type="SUPFAM" id="SSF52540">
    <property type="entry name" value="P-loop containing nucleoside triphosphate hydrolases"/>
    <property type="match status" value="1"/>
</dbReference>
<dbReference type="InterPro" id="IPR003593">
    <property type="entry name" value="AAA+_ATPase"/>
</dbReference>
<dbReference type="Pfam" id="PF25568">
    <property type="entry name" value="AAA_lid_At3g28540"/>
    <property type="match status" value="1"/>
</dbReference>
<dbReference type="Pfam" id="PF14363">
    <property type="entry name" value="AAA_assoc"/>
    <property type="match status" value="1"/>
</dbReference>
<keyword evidence="7" id="KW-0547">Nucleotide-binding</keyword>
<sequence>MMPPNVKEIMASPSSLFSVYASFTASMMLARTMVNDIVPRPVQSYLWRTIRHLFKAKLPVQERLTFVVEEYAGDLGRNEIFVAAELYLSSKIGTNTDRLKISKSPTKNHVLVRLAKDETILDTFEGVELKWKFVTVTTQHAGGPSDGSEEPPESKRCFELSFDKKHKDKIIESYVPFVIQKASDLKDKEKVLKMFTLGGNRGRPMNGPNGAWSSINLEHPSTFDTLAMEPEQKKAIMNDLDRFLSRREFYKRVGRAWKRGYLLYGPPGTGKSSLVAAMANYLKFNVYDLQLSNIMSDSQLRQLLLCTGNSSILVIEDIDCSIDLPERAESSDGPTKKPEMPMRSKLTLSGLLNFIDGLWSSCGDERIIVFTTNHVDKLDPALLRPGRMDMHIHMSYCTFHGFKLLASNYLEITDIDSKDHQHRHVFTEIEGLIEETKVTPAEVAEEFMKSEDPSLGLSGLVNLLKRKKMEDPVDGKLEVVDDEDAGQLRKKQKVDGGN</sequence>
<dbReference type="EMBL" id="MTKT01003711">
    <property type="protein sequence ID" value="OWM74666.1"/>
    <property type="molecule type" value="Genomic_DNA"/>
</dbReference>
<gene>
    <name evidence="9" type="ORF">CDL15_Pgr005246</name>
</gene>
<evidence type="ECO:0000256" key="1">
    <source>
        <dbReference type="ARBA" id="ARBA00001946"/>
    </source>
</evidence>
<comment type="cofactor">
    <cofactor evidence="1">
        <name>Mg(2+)</name>
        <dbReference type="ChEBI" id="CHEBI:18420"/>
    </cofactor>
</comment>
<dbReference type="InterPro" id="IPR003960">
    <property type="entry name" value="ATPase_AAA_CS"/>
</dbReference>
<dbReference type="GO" id="GO:0005524">
    <property type="term" value="F:ATP binding"/>
    <property type="evidence" value="ECO:0007669"/>
    <property type="project" value="UniProtKB-KW"/>
</dbReference>
<name>A0A218WPV3_PUNGR</name>
<keyword evidence="5" id="KW-0460">Magnesium</keyword>
<dbReference type="CDD" id="cd19510">
    <property type="entry name" value="RecA-like_BCS1"/>
    <property type="match status" value="1"/>
</dbReference>
<dbReference type="Proteomes" id="UP000197138">
    <property type="component" value="Unassembled WGS sequence"/>
</dbReference>
<dbReference type="SMART" id="SM00382">
    <property type="entry name" value="AAA"/>
    <property type="match status" value="1"/>
</dbReference>
<comment type="catalytic activity">
    <reaction evidence="6">
        <text>ATP + H2O = ADP + phosphate + H(+)</text>
        <dbReference type="Rhea" id="RHEA:13065"/>
        <dbReference type="ChEBI" id="CHEBI:15377"/>
        <dbReference type="ChEBI" id="CHEBI:15378"/>
        <dbReference type="ChEBI" id="CHEBI:30616"/>
        <dbReference type="ChEBI" id="CHEBI:43474"/>
        <dbReference type="ChEBI" id="CHEBI:456216"/>
    </reaction>
</comment>
<dbReference type="Gene3D" id="6.10.280.40">
    <property type="match status" value="1"/>
</dbReference>
<dbReference type="InterPro" id="IPR003959">
    <property type="entry name" value="ATPase_AAA_core"/>
</dbReference>
<evidence type="ECO:0000256" key="4">
    <source>
        <dbReference type="ARBA" id="ARBA00022840"/>
    </source>
</evidence>
<dbReference type="GO" id="GO:0006950">
    <property type="term" value="P:response to stress"/>
    <property type="evidence" value="ECO:0007669"/>
    <property type="project" value="UniProtKB-ARBA"/>
</dbReference>
<comment type="caution">
    <text evidence="9">The sequence shown here is derived from an EMBL/GenBank/DDBJ whole genome shotgun (WGS) entry which is preliminary data.</text>
</comment>